<evidence type="ECO:0000313" key="8">
    <source>
        <dbReference type="Proteomes" id="UP000051401"/>
    </source>
</evidence>
<dbReference type="Gene3D" id="3.40.605.10">
    <property type="entry name" value="Aldehyde Dehydrogenase, Chain A, domain 1"/>
    <property type="match status" value="1"/>
</dbReference>
<dbReference type="GO" id="GO:0008802">
    <property type="term" value="F:betaine-aldehyde dehydrogenase (NAD+) activity"/>
    <property type="evidence" value="ECO:0007669"/>
    <property type="project" value="UniProtKB-EC"/>
</dbReference>
<accession>A0A0T5PA66</accession>
<proteinExistence type="inferred from homology"/>
<dbReference type="SUPFAM" id="SSF53720">
    <property type="entry name" value="ALDH-like"/>
    <property type="match status" value="1"/>
</dbReference>
<dbReference type="InterPro" id="IPR015590">
    <property type="entry name" value="Aldehyde_DH_dom"/>
</dbReference>
<reference evidence="6 8" key="1">
    <citation type="submission" date="2015-04" db="EMBL/GenBank/DDBJ databases">
        <title>The draft genome sequence of Roseovarius indicus B108T.</title>
        <authorList>
            <person name="Li G."/>
            <person name="Lai Q."/>
            <person name="Shao Z."/>
            <person name="Yan P."/>
        </authorList>
    </citation>
    <scope>NUCLEOTIDE SEQUENCE [LARGE SCALE GENOMIC DNA]</scope>
    <source>
        <strain evidence="6 8">B108</strain>
    </source>
</reference>
<dbReference type="EC" id="1.2.1.8" evidence="7"/>
<evidence type="ECO:0000256" key="2">
    <source>
        <dbReference type="ARBA" id="ARBA00023002"/>
    </source>
</evidence>
<dbReference type="KEGG" id="rid:RIdsm_02762"/>
<dbReference type="EMBL" id="CP031598">
    <property type="protein sequence ID" value="QEW26954.1"/>
    <property type="molecule type" value="Genomic_DNA"/>
</dbReference>
<dbReference type="InterPro" id="IPR016161">
    <property type="entry name" value="Ald_DH/histidinol_DH"/>
</dbReference>
<evidence type="ECO:0000256" key="3">
    <source>
        <dbReference type="PROSITE-ProRule" id="PRU10007"/>
    </source>
</evidence>
<gene>
    <name evidence="7" type="primary">betB_2</name>
    <name evidence="7" type="ORF">RIdsm_02762</name>
    <name evidence="6" type="ORF">XM52_08680</name>
</gene>
<keyword evidence="2 4" id="KW-0560">Oxidoreductase</keyword>
<evidence type="ECO:0000256" key="4">
    <source>
        <dbReference type="RuleBase" id="RU003345"/>
    </source>
</evidence>
<reference evidence="7 9" key="2">
    <citation type="submission" date="2018-08" db="EMBL/GenBank/DDBJ databases">
        <title>Genetic Globetrotter - A new plasmid hitch-hiking vast phylogenetic and geographic distances.</title>
        <authorList>
            <person name="Vollmers J."/>
            <person name="Petersen J."/>
        </authorList>
    </citation>
    <scope>NUCLEOTIDE SEQUENCE [LARGE SCALE GENOMIC DNA]</scope>
    <source>
        <strain evidence="7 9">DSM 26383</strain>
    </source>
</reference>
<sequence>MTTHFTMTDTPWPLLIGGEAVAAESGQTFEAMNPSTGAVLARFAEAGEADADRAVAAARKAFETTWGTLTPKARSRYLMRFADAIRARAEDFALAETMDVGRPISITSTEMEGLADSVEYYAGILLGLSGETLNVSDPTLADFTLREPIGICGLITPWNYPALLAVLKIAPALAAGNTAVLKPSEVTPLSSALLAECAREADLPPGTLNVIHGGAEPGMRLVTHPDVGKISFTGGTVTGRRIFQAAGHGMKRLTLELGGKSPLLVMEDADLEAAVEAAFTDNVRNSGQVCAACTRLIVHRELHDAFVARLEERLRGVHVGPANEKDTQMGPVVSAAQRDRIAGCLAKAEEEGAEVRRYVELEGRDDLGAGYYLPPALILNARSDMATTREELFGPVQSVLTFDTEDEGIALANDTEYGLAAAVFTRDSGRAMRAVRQIRAGTVCINAGRKVSVDAPFGGFRMSGFGKERGKDALLDDTQLKNVRYALD</sequence>
<dbReference type="PANTHER" id="PTHR11699">
    <property type="entry name" value="ALDEHYDE DEHYDROGENASE-RELATED"/>
    <property type="match status" value="1"/>
</dbReference>
<dbReference type="InterPro" id="IPR029510">
    <property type="entry name" value="Ald_DH_CS_GLU"/>
</dbReference>
<evidence type="ECO:0000259" key="5">
    <source>
        <dbReference type="Pfam" id="PF00171"/>
    </source>
</evidence>
<dbReference type="FunFam" id="3.40.605.10:FF:000007">
    <property type="entry name" value="NAD/NADP-dependent betaine aldehyde dehydrogenase"/>
    <property type="match status" value="1"/>
</dbReference>
<dbReference type="FunFam" id="3.40.309.10:FF:000009">
    <property type="entry name" value="Aldehyde dehydrogenase A"/>
    <property type="match status" value="1"/>
</dbReference>
<dbReference type="InterPro" id="IPR016163">
    <property type="entry name" value="Ald_DH_C"/>
</dbReference>
<dbReference type="PATRIC" id="fig|540747.5.peg.4527"/>
<dbReference type="Proteomes" id="UP000325785">
    <property type="component" value="Chromosome"/>
</dbReference>
<dbReference type="Gene3D" id="3.40.309.10">
    <property type="entry name" value="Aldehyde Dehydrogenase, Chain A, domain 2"/>
    <property type="match status" value="1"/>
</dbReference>
<dbReference type="Pfam" id="PF00171">
    <property type="entry name" value="Aldedh"/>
    <property type="match status" value="1"/>
</dbReference>
<dbReference type="RefSeq" id="WP_057815344.1">
    <property type="nucleotide sequence ID" value="NZ_CP031598.1"/>
</dbReference>
<dbReference type="InterPro" id="IPR016162">
    <property type="entry name" value="Ald_DH_N"/>
</dbReference>
<evidence type="ECO:0000313" key="9">
    <source>
        <dbReference type="Proteomes" id="UP000325785"/>
    </source>
</evidence>
<organism evidence="6 8">
    <name type="scientific">Roseovarius indicus</name>
    <dbReference type="NCBI Taxonomy" id="540747"/>
    <lineage>
        <taxon>Bacteria</taxon>
        <taxon>Pseudomonadati</taxon>
        <taxon>Pseudomonadota</taxon>
        <taxon>Alphaproteobacteria</taxon>
        <taxon>Rhodobacterales</taxon>
        <taxon>Roseobacteraceae</taxon>
        <taxon>Roseovarius</taxon>
    </lineage>
</organism>
<dbReference type="PROSITE" id="PS00687">
    <property type="entry name" value="ALDEHYDE_DEHYDR_GLU"/>
    <property type="match status" value="1"/>
</dbReference>
<name>A0A0T5PA66_9RHOB</name>
<dbReference type="InterPro" id="IPR016160">
    <property type="entry name" value="Ald_DH_CS_CYS"/>
</dbReference>
<evidence type="ECO:0000313" key="6">
    <source>
        <dbReference type="EMBL" id="KRS18215.1"/>
    </source>
</evidence>
<evidence type="ECO:0000256" key="1">
    <source>
        <dbReference type="ARBA" id="ARBA00009986"/>
    </source>
</evidence>
<dbReference type="EMBL" id="LAXI01000004">
    <property type="protein sequence ID" value="KRS18215.1"/>
    <property type="molecule type" value="Genomic_DNA"/>
</dbReference>
<dbReference type="AlphaFoldDB" id="A0A0T5PA66"/>
<keyword evidence="8" id="KW-1185">Reference proteome</keyword>
<comment type="similarity">
    <text evidence="1 4">Belongs to the aldehyde dehydrogenase family.</text>
</comment>
<evidence type="ECO:0000313" key="7">
    <source>
        <dbReference type="EMBL" id="QEW26954.1"/>
    </source>
</evidence>
<feature type="domain" description="Aldehyde dehydrogenase" evidence="5">
    <location>
        <begin position="23"/>
        <end position="483"/>
    </location>
</feature>
<dbReference type="PROSITE" id="PS00070">
    <property type="entry name" value="ALDEHYDE_DEHYDR_CYS"/>
    <property type="match status" value="1"/>
</dbReference>
<protein>
    <submittedName>
        <fullName evidence="7">Betaine aldehyde dehydrogenase</fullName>
        <ecNumber evidence="7">1.2.1.8</ecNumber>
    </submittedName>
</protein>
<dbReference type="Proteomes" id="UP000051401">
    <property type="component" value="Unassembled WGS sequence"/>
</dbReference>
<feature type="active site" evidence="3">
    <location>
        <position position="256"/>
    </location>
</feature>
<dbReference type="STRING" id="540747.SAMN04488031_101583"/>